<dbReference type="OrthoDB" id="98591at2759"/>
<keyword evidence="6" id="KW-1185">Reference proteome</keyword>
<keyword evidence="1" id="KW-0732">Signal</keyword>
<evidence type="ECO:0000313" key="5">
    <source>
        <dbReference type="EMBL" id="GFY50856.1"/>
    </source>
</evidence>
<dbReference type="FunFam" id="2.20.100.10:FF:000019">
    <property type="entry name" value="Thrombospondin type 1 domain containing 7A"/>
    <property type="match status" value="1"/>
</dbReference>
<dbReference type="AlphaFoldDB" id="A0A8X6XDB0"/>
<dbReference type="InterPro" id="IPR044004">
    <property type="entry name" value="TSP1_spondin_dom"/>
</dbReference>
<evidence type="ECO:0000256" key="3">
    <source>
        <dbReference type="ARBA" id="ARBA00023180"/>
    </source>
</evidence>
<keyword evidence="3" id="KW-0325">Glycoprotein</keyword>
<organism evidence="5 6">
    <name type="scientific">Trichonephila inaurata madagascariensis</name>
    <dbReference type="NCBI Taxonomy" id="2747483"/>
    <lineage>
        <taxon>Eukaryota</taxon>
        <taxon>Metazoa</taxon>
        <taxon>Ecdysozoa</taxon>
        <taxon>Arthropoda</taxon>
        <taxon>Chelicerata</taxon>
        <taxon>Arachnida</taxon>
        <taxon>Araneae</taxon>
        <taxon>Araneomorphae</taxon>
        <taxon>Entelegynae</taxon>
        <taxon>Araneoidea</taxon>
        <taxon>Nephilidae</taxon>
        <taxon>Trichonephila</taxon>
        <taxon>Trichonephila inaurata</taxon>
    </lineage>
</organism>
<dbReference type="SMART" id="SM00209">
    <property type="entry name" value="TSP1"/>
    <property type="match status" value="1"/>
</dbReference>
<dbReference type="PROSITE" id="PS00524">
    <property type="entry name" value="SMB_1"/>
    <property type="match status" value="1"/>
</dbReference>
<dbReference type="SUPFAM" id="SSF90188">
    <property type="entry name" value="Somatomedin B domain"/>
    <property type="match status" value="1"/>
</dbReference>
<dbReference type="SUPFAM" id="SSF82895">
    <property type="entry name" value="TSP-1 type 1 repeat"/>
    <property type="match status" value="1"/>
</dbReference>
<reference evidence="5" key="1">
    <citation type="submission" date="2020-08" db="EMBL/GenBank/DDBJ databases">
        <title>Multicomponent nature underlies the extraordinary mechanical properties of spider dragline silk.</title>
        <authorList>
            <person name="Kono N."/>
            <person name="Nakamura H."/>
            <person name="Mori M."/>
            <person name="Yoshida Y."/>
            <person name="Ohtoshi R."/>
            <person name="Malay A.D."/>
            <person name="Moran D.A.P."/>
            <person name="Tomita M."/>
            <person name="Numata K."/>
            <person name="Arakawa K."/>
        </authorList>
    </citation>
    <scope>NUCLEOTIDE SEQUENCE</scope>
</reference>
<dbReference type="InterPro" id="IPR036024">
    <property type="entry name" value="Somatomedin_B-like_dom_sf"/>
</dbReference>
<dbReference type="PANTHER" id="PTHR20920">
    <property type="entry name" value="RPE-SPONDIN"/>
    <property type="match status" value="1"/>
</dbReference>
<dbReference type="Proteomes" id="UP000886998">
    <property type="component" value="Unassembled WGS sequence"/>
</dbReference>
<dbReference type="Gene3D" id="2.20.100.10">
    <property type="entry name" value="Thrombospondin type-1 (TSP1) repeat"/>
    <property type="match status" value="1"/>
</dbReference>
<evidence type="ECO:0000259" key="4">
    <source>
        <dbReference type="PROSITE" id="PS50958"/>
    </source>
</evidence>
<dbReference type="InterPro" id="IPR001212">
    <property type="entry name" value="Somatomedin_B_dom"/>
</dbReference>
<dbReference type="InterPro" id="IPR056801">
    <property type="entry name" value="SBSPON_C"/>
</dbReference>
<evidence type="ECO:0000313" key="6">
    <source>
        <dbReference type="Proteomes" id="UP000886998"/>
    </source>
</evidence>
<dbReference type="Pfam" id="PF25031">
    <property type="entry name" value="SBSPON_C"/>
    <property type="match status" value="1"/>
</dbReference>
<dbReference type="InterPro" id="IPR036383">
    <property type="entry name" value="TSP1_rpt_sf"/>
</dbReference>
<name>A0A8X6XDB0_9ARAC</name>
<sequence length="307" mass="33803">MSLLAFGACHVNQLNKAGTGSCLKAGLCCPGRDSTCVVQNAPLNSIIEDLSDKPCYCDHACLKVGDCCHDFKEACEVVDCEVSGWGPWSTCSSDCGSGTMVRERNILRAPRNGGSPCPEQMQTRGCYGNQCEVKSIAKARREMALLLPGKFSHARAINDSADIRKNLRLKYPKNPAKEGSKEYCVMFEITKVRKACEGITNDNVSSLLVKGAHLCISCEDAAMRGHLGYRCNGHGVDNKPTRWTYVANPRCHGRWTRLEVLDRYGISVKYLSGFNDGSDKEFMLSRDTCDISEDEEQYHECGDKSAT</sequence>
<dbReference type="PROSITE" id="PS50958">
    <property type="entry name" value="SMB_2"/>
    <property type="match status" value="1"/>
</dbReference>
<dbReference type="InterPro" id="IPR000884">
    <property type="entry name" value="TSP1_rpt"/>
</dbReference>
<proteinExistence type="predicted"/>
<feature type="domain" description="SMB" evidence="4">
    <location>
        <begin position="24"/>
        <end position="83"/>
    </location>
</feature>
<dbReference type="Pfam" id="PF01033">
    <property type="entry name" value="Somatomedin_B"/>
    <property type="match status" value="1"/>
</dbReference>
<comment type="caution">
    <text evidence="5">The sequence shown here is derived from an EMBL/GenBank/DDBJ whole genome shotgun (WGS) entry which is preliminary data.</text>
</comment>
<accession>A0A8X6XDB0</accession>
<gene>
    <name evidence="5" type="primary">SBSPON</name>
    <name evidence="5" type="ORF">TNIN_135941</name>
</gene>
<dbReference type="Pfam" id="PF19028">
    <property type="entry name" value="TSP1_spondin"/>
    <property type="match status" value="1"/>
</dbReference>
<dbReference type="InterPro" id="IPR039942">
    <property type="entry name" value="SBSPO"/>
</dbReference>
<evidence type="ECO:0000256" key="2">
    <source>
        <dbReference type="ARBA" id="ARBA00023157"/>
    </source>
</evidence>
<keyword evidence="2" id="KW-1015">Disulfide bond</keyword>
<protein>
    <submittedName>
        <fullName evidence="5">Somatomedin-B and thrombospondin type-1 domain-containing protein</fullName>
    </submittedName>
</protein>
<dbReference type="PROSITE" id="PS50092">
    <property type="entry name" value="TSP1"/>
    <property type="match status" value="1"/>
</dbReference>
<evidence type="ECO:0000256" key="1">
    <source>
        <dbReference type="ARBA" id="ARBA00022729"/>
    </source>
</evidence>
<dbReference type="Gene3D" id="4.10.410.20">
    <property type="match status" value="1"/>
</dbReference>
<dbReference type="PANTHER" id="PTHR20920:SF5">
    <property type="entry name" value="SMB DOMAIN-CONTAINING PROTEIN"/>
    <property type="match status" value="1"/>
</dbReference>
<dbReference type="EMBL" id="BMAV01007764">
    <property type="protein sequence ID" value="GFY50856.1"/>
    <property type="molecule type" value="Genomic_DNA"/>
</dbReference>